<sequence length="128" mass="14491">MSKKDRFNALLKDKDQETSKGEVSKNAHLALFGNENISENASESESSKEKNVSTSSESINISELADKLAAANKPKRVKFEDTHTKSTYWIRDDILEAFNKIAGERGEKTRIINQALIDYFHKLEKELS</sequence>
<keyword evidence="3" id="KW-1185">Reference proteome</keyword>
<evidence type="ECO:0000313" key="2">
    <source>
        <dbReference type="EMBL" id="SDN47008.1"/>
    </source>
</evidence>
<feature type="compositionally biased region" description="Low complexity" evidence="1">
    <location>
        <begin position="34"/>
        <end position="44"/>
    </location>
</feature>
<organism evidence="2 3">
    <name type="scientific">Fictibacillus solisalsi</name>
    <dbReference type="NCBI Taxonomy" id="459525"/>
    <lineage>
        <taxon>Bacteria</taxon>
        <taxon>Bacillati</taxon>
        <taxon>Bacillota</taxon>
        <taxon>Bacilli</taxon>
        <taxon>Bacillales</taxon>
        <taxon>Fictibacillaceae</taxon>
        <taxon>Fictibacillus</taxon>
    </lineage>
</organism>
<dbReference type="RefSeq" id="WP_090238651.1">
    <property type="nucleotide sequence ID" value="NZ_FNHW01000005.1"/>
</dbReference>
<accession>A0A1H0BN58</accession>
<feature type="region of interest" description="Disordered" evidence="1">
    <location>
        <begin position="1"/>
        <end position="59"/>
    </location>
</feature>
<feature type="compositionally biased region" description="Basic and acidic residues" evidence="1">
    <location>
        <begin position="1"/>
        <end position="25"/>
    </location>
</feature>
<dbReference type="OrthoDB" id="2944033at2"/>
<protein>
    <submittedName>
        <fullName evidence="2">Uncharacterized protein</fullName>
    </submittedName>
</protein>
<reference evidence="3" key="1">
    <citation type="submission" date="2016-10" db="EMBL/GenBank/DDBJ databases">
        <authorList>
            <person name="Varghese N."/>
            <person name="Submissions S."/>
        </authorList>
    </citation>
    <scope>NUCLEOTIDE SEQUENCE [LARGE SCALE GENOMIC DNA]</scope>
    <source>
        <strain evidence="3">CGMCC 1.6854</strain>
    </source>
</reference>
<evidence type="ECO:0000256" key="1">
    <source>
        <dbReference type="SAM" id="MobiDB-lite"/>
    </source>
</evidence>
<evidence type="ECO:0000313" key="3">
    <source>
        <dbReference type="Proteomes" id="UP000199544"/>
    </source>
</evidence>
<dbReference type="EMBL" id="FNHW01000005">
    <property type="protein sequence ID" value="SDN47008.1"/>
    <property type="molecule type" value="Genomic_DNA"/>
</dbReference>
<gene>
    <name evidence="2" type="ORF">SAMN04488137_4576</name>
</gene>
<dbReference type="Proteomes" id="UP000199544">
    <property type="component" value="Unassembled WGS sequence"/>
</dbReference>
<proteinExistence type="predicted"/>
<name>A0A1H0BN58_9BACL</name>
<dbReference type="AlphaFoldDB" id="A0A1H0BN58"/>